<reference evidence="1 2" key="1">
    <citation type="journal article" date="2019" name="Genome Biol. Evol.">
        <title>Insights into the evolution of the New World diploid cottons (Gossypium, subgenus Houzingenia) based on genome sequencing.</title>
        <authorList>
            <person name="Grover C.E."/>
            <person name="Arick M.A. 2nd"/>
            <person name="Thrash A."/>
            <person name="Conover J.L."/>
            <person name="Sanders W.S."/>
            <person name="Peterson D.G."/>
            <person name="Frelichowski J.E."/>
            <person name="Scheffler J.A."/>
            <person name="Scheffler B.E."/>
            <person name="Wendel J.F."/>
        </authorList>
    </citation>
    <scope>NUCLEOTIDE SEQUENCE [LARGE SCALE GENOMIC DNA]</scope>
    <source>
        <strain evidence="1">5</strain>
        <tissue evidence="1">Leaf</tissue>
    </source>
</reference>
<gene>
    <name evidence="1" type="ORF">Gogos_022106</name>
</gene>
<dbReference type="Proteomes" id="UP000593579">
    <property type="component" value="Unassembled WGS sequence"/>
</dbReference>
<protein>
    <submittedName>
        <fullName evidence="1">Uncharacterized protein</fullName>
    </submittedName>
</protein>
<evidence type="ECO:0000313" key="1">
    <source>
        <dbReference type="EMBL" id="MBA0754562.1"/>
    </source>
</evidence>
<dbReference type="OrthoDB" id="10397179at2759"/>
<sequence length="54" mass="5867">MDRCISFPDDSESTYDIWAIIAGGTARGTVGELNSFLIHIVLWDSSRLCSFAAG</sequence>
<keyword evidence="2" id="KW-1185">Reference proteome</keyword>
<accession>A0A7J9D1G4</accession>
<name>A0A7J9D1G4_GOSGO</name>
<comment type="caution">
    <text evidence="1">The sequence shown here is derived from an EMBL/GenBank/DDBJ whole genome shotgun (WGS) entry which is preliminary data.</text>
</comment>
<dbReference type="EMBL" id="JABEZY010262397">
    <property type="protein sequence ID" value="MBA0754562.1"/>
    <property type="molecule type" value="Genomic_DNA"/>
</dbReference>
<organism evidence="1 2">
    <name type="scientific">Gossypium gossypioides</name>
    <name type="common">Mexican cotton</name>
    <name type="synonym">Selera gossypioides</name>
    <dbReference type="NCBI Taxonomy" id="34282"/>
    <lineage>
        <taxon>Eukaryota</taxon>
        <taxon>Viridiplantae</taxon>
        <taxon>Streptophyta</taxon>
        <taxon>Embryophyta</taxon>
        <taxon>Tracheophyta</taxon>
        <taxon>Spermatophyta</taxon>
        <taxon>Magnoliopsida</taxon>
        <taxon>eudicotyledons</taxon>
        <taxon>Gunneridae</taxon>
        <taxon>Pentapetalae</taxon>
        <taxon>rosids</taxon>
        <taxon>malvids</taxon>
        <taxon>Malvales</taxon>
        <taxon>Malvaceae</taxon>
        <taxon>Malvoideae</taxon>
        <taxon>Gossypium</taxon>
    </lineage>
</organism>
<feature type="non-terminal residue" evidence="1">
    <location>
        <position position="54"/>
    </location>
</feature>
<evidence type="ECO:0000313" key="2">
    <source>
        <dbReference type="Proteomes" id="UP000593579"/>
    </source>
</evidence>
<dbReference type="AlphaFoldDB" id="A0A7J9D1G4"/>
<proteinExistence type="predicted"/>